<dbReference type="RefSeq" id="WP_399618827.1">
    <property type="nucleotide sequence ID" value="NZ_JBITYT010000011.1"/>
</dbReference>
<reference evidence="1 2" key="1">
    <citation type="submission" date="2024-10" db="EMBL/GenBank/DDBJ databases">
        <title>The Natural Products Discovery Center: Release of the First 8490 Sequenced Strains for Exploring Actinobacteria Biosynthetic Diversity.</title>
        <authorList>
            <person name="Kalkreuter E."/>
            <person name="Kautsar S.A."/>
            <person name="Yang D."/>
            <person name="Bader C.D."/>
            <person name="Teijaro C.N."/>
            <person name="Fluegel L."/>
            <person name="Davis C.M."/>
            <person name="Simpson J.R."/>
            <person name="Lauterbach L."/>
            <person name="Steele A.D."/>
            <person name="Gui C."/>
            <person name="Meng S."/>
            <person name="Li G."/>
            <person name="Viehrig K."/>
            <person name="Ye F."/>
            <person name="Su P."/>
            <person name="Kiefer A.F."/>
            <person name="Nichols A."/>
            <person name="Cepeda A.J."/>
            <person name="Yan W."/>
            <person name="Fan B."/>
            <person name="Jiang Y."/>
            <person name="Adhikari A."/>
            <person name="Zheng C.-J."/>
            <person name="Schuster L."/>
            <person name="Cowan T.M."/>
            <person name="Smanski M.J."/>
            <person name="Chevrette M.G."/>
            <person name="De Carvalho L.P.S."/>
            <person name="Shen B."/>
        </authorList>
    </citation>
    <scope>NUCLEOTIDE SEQUENCE [LARGE SCALE GENOMIC DNA]</scope>
    <source>
        <strain evidence="1 2">NPDC053346</strain>
    </source>
</reference>
<keyword evidence="2" id="KW-1185">Reference proteome</keyword>
<protein>
    <recommendedName>
        <fullName evidence="3">Transposase</fullName>
    </recommendedName>
</protein>
<evidence type="ECO:0000313" key="2">
    <source>
        <dbReference type="Proteomes" id="UP001614391"/>
    </source>
</evidence>
<sequence>MPDQQVQVRSIVARQRREDRVRLQDALQKLYAKPSSLPVRA</sequence>
<organism evidence="1 2">
    <name type="scientific">Streptomyces bikiniensis</name>
    <dbReference type="NCBI Taxonomy" id="1896"/>
    <lineage>
        <taxon>Bacteria</taxon>
        <taxon>Bacillati</taxon>
        <taxon>Actinomycetota</taxon>
        <taxon>Actinomycetes</taxon>
        <taxon>Kitasatosporales</taxon>
        <taxon>Streptomycetaceae</taxon>
        <taxon>Streptomyces</taxon>
    </lineage>
</organism>
<name>A0ABW8CXM9_STRBI</name>
<evidence type="ECO:0000313" key="1">
    <source>
        <dbReference type="EMBL" id="MFI9122337.1"/>
    </source>
</evidence>
<accession>A0ABW8CXM9</accession>
<dbReference type="EMBL" id="JBITYT010000011">
    <property type="protein sequence ID" value="MFI9122337.1"/>
    <property type="molecule type" value="Genomic_DNA"/>
</dbReference>
<dbReference type="Proteomes" id="UP001614391">
    <property type="component" value="Unassembled WGS sequence"/>
</dbReference>
<proteinExistence type="predicted"/>
<gene>
    <name evidence="1" type="ORF">ACIGW0_23575</name>
</gene>
<evidence type="ECO:0008006" key="3">
    <source>
        <dbReference type="Google" id="ProtNLM"/>
    </source>
</evidence>
<comment type="caution">
    <text evidence="1">The sequence shown here is derived from an EMBL/GenBank/DDBJ whole genome shotgun (WGS) entry which is preliminary data.</text>
</comment>